<feature type="domain" description="Gfo/Idh/MocA-like oxidoreductase C-terminal" evidence="4">
    <location>
        <begin position="137"/>
        <end position="352"/>
    </location>
</feature>
<dbReference type="Pfam" id="PF01408">
    <property type="entry name" value="GFO_IDH_MocA"/>
    <property type="match status" value="1"/>
</dbReference>
<dbReference type="VEuPathDB" id="FungiDB:PV09_03458"/>
<reference evidence="5 6" key="1">
    <citation type="submission" date="2015-01" db="EMBL/GenBank/DDBJ databases">
        <title>The Genome Sequence of Ochroconis gallopava CBS43764.</title>
        <authorList>
            <consortium name="The Broad Institute Genomics Platform"/>
            <person name="Cuomo C."/>
            <person name="de Hoog S."/>
            <person name="Gorbushina A."/>
            <person name="Stielow B."/>
            <person name="Teixiera M."/>
            <person name="Abouelleil A."/>
            <person name="Chapman S.B."/>
            <person name="Priest M."/>
            <person name="Young S.K."/>
            <person name="Wortman J."/>
            <person name="Nusbaum C."/>
            <person name="Birren B."/>
        </authorList>
    </citation>
    <scope>NUCLEOTIDE SEQUENCE [LARGE SCALE GENOMIC DNA]</scope>
    <source>
        <strain evidence="5 6">CBS 43764</strain>
    </source>
</reference>
<dbReference type="HOGENOM" id="CLU_023194_19_2_1"/>
<keyword evidence="6" id="KW-1185">Reference proteome</keyword>
<comment type="similarity">
    <text evidence="1">Belongs to the Gfo/Idh/MocA family.</text>
</comment>
<evidence type="ECO:0000256" key="1">
    <source>
        <dbReference type="ARBA" id="ARBA00010928"/>
    </source>
</evidence>
<dbReference type="GeneID" id="27311431"/>
<dbReference type="SUPFAM" id="SSF51735">
    <property type="entry name" value="NAD(P)-binding Rossmann-fold domains"/>
    <property type="match status" value="1"/>
</dbReference>
<dbReference type="Gene3D" id="3.30.360.10">
    <property type="entry name" value="Dihydrodipicolinate Reductase, domain 2"/>
    <property type="match status" value="1"/>
</dbReference>
<dbReference type="STRING" id="253628.A0A0D2AF48"/>
<dbReference type="InterPro" id="IPR036291">
    <property type="entry name" value="NAD(P)-bd_dom_sf"/>
</dbReference>
<evidence type="ECO:0000259" key="3">
    <source>
        <dbReference type="Pfam" id="PF01408"/>
    </source>
</evidence>
<proteinExistence type="inferred from homology"/>
<organism evidence="5 6">
    <name type="scientific">Verruconis gallopava</name>
    <dbReference type="NCBI Taxonomy" id="253628"/>
    <lineage>
        <taxon>Eukaryota</taxon>
        <taxon>Fungi</taxon>
        <taxon>Dikarya</taxon>
        <taxon>Ascomycota</taxon>
        <taxon>Pezizomycotina</taxon>
        <taxon>Dothideomycetes</taxon>
        <taxon>Pleosporomycetidae</taxon>
        <taxon>Venturiales</taxon>
        <taxon>Sympoventuriaceae</taxon>
        <taxon>Verruconis</taxon>
    </lineage>
</organism>
<feature type="domain" description="Gfo/Idh/MocA-like oxidoreductase N-terminal" evidence="3">
    <location>
        <begin position="3"/>
        <end position="123"/>
    </location>
</feature>
<dbReference type="OrthoDB" id="2129491at2759"/>
<dbReference type="InterPro" id="IPR000683">
    <property type="entry name" value="Gfo/Idh/MocA-like_OxRdtase_N"/>
</dbReference>
<dbReference type="InterPro" id="IPR004104">
    <property type="entry name" value="Gfo/Idh/MocA-like_OxRdtase_C"/>
</dbReference>
<accession>A0A0D2AF48</accession>
<dbReference type="PANTHER" id="PTHR43708">
    <property type="entry name" value="CONSERVED EXPRESSED OXIDOREDUCTASE (EUROFUNG)"/>
    <property type="match status" value="1"/>
</dbReference>
<keyword evidence="2" id="KW-0560">Oxidoreductase</keyword>
<dbReference type="RefSeq" id="XP_016215452.1">
    <property type="nucleotide sequence ID" value="XM_016356659.1"/>
</dbReference>
<evidence type="ECO:0000313" key="5">
    <source>
        <dbReference type="EMBL" id="KIW05583.1"/>
    </source>
</evidence>
<dbReference type="InterPro" id="IPR051317">
    <property type="entry name" value="Gfo/Idh/MocA_oxidoreduct"/>
</dbReference>
<dbReference type="SUPFAM" id="SSF55347">
    <property type="entry name" value="Glyceraldehyde-3-phosphate dehydrogenase-like, C-terminal domain"/>
    <property type="match status" value="1"/>
</dbReference>
<dbReference type="PANTHER" id="PTHR43708:SF5">
    <property type="entry name" value="CONSERVED EXPRESSED OXIDOREDUCTASE (EUROFUNG)-RELATED"/>
    <property type="match status" value="1"/>
</dbReference>
<dbReference type="Pfam" id="PF02894">
    <property type="entry name" value="GFO_IDH_MocA_C"/>
    <property type="match status" value="1"/>
</dbReference>
<dbReference type="Gene3D" id="3.40.50.720">
    <property type="entry name" value="NAD(P)-binding Rossmann-like Domain"/>
    <property type="match status" value="1"/>
</dbReference>
<sequence length="352" mass="38943">MTFNVGIIGYGLSAKIFHIPYIKATEGLEVKAICQRRASEGNDAAKDHPTSTIYRTSDELLQDPTVDIVVLCTPVATHLTLGKQCLEAGKHVVVEKPFCATVAECDELIDCAKKHNKLLTVFHNRRWDADFQTVLALLQKGTLGRIVEFESHFDRWSPTTSVAWKLQTTPGHGVVYDLGSHLIDQVVFTFGMPKKITAVTSKQRIYTSDAPEDACTILMHYDGMLATIKCSAVSAGTRQLRFWIRGDKGSYKKHFEDPQEVQLLGGMAFDDPNLGKESSDRYGVLSLAENNAISEHVYPTLEPGTYKVFYQKLVQALSEGSPVPVDGAAARNVIRLIELARESARTGRTLEV</sequence>
<evidence type="ECO:0000259" key="4">
    <source>
        <dbReference type="Pfam" id="PF02894"/>
    </source>
</evidence>
<dbReference type="Proteomes" id="UP000053259">
    <property type="component" value="Unassembled WGS sequence"/>
</dbReference>
<dbReference type="InParanoid" id="A0A0D2AF48"/>
<evidence type="ECO:0008006" key="7">
    <source>
        <dbReference type="Google" id="ProtNLM"/>
    </source>
</evidence>
<protein>
    <recommendedName>
        <fullName evidence="7">Oxidoreductase</fullName>
    </recommendedName>
</protein>
<evidence type="ECO:0000313" key="6">
    <source>
        <dbReference type="Proteomes" id="UP000053259"/>
    </source>
</evidence>
<dbReference type="GO" id="GO:0000166">
    <property type="term" value="F:nucleotide binding"/>
    <property type="evidence" value="ECO:0007669"/>
    <property type="project" value="InterPro"/>
</dbReference>
<evidence type="ECO:0000256" key="2">
    <source>
        <dbReference type="ARBA" id="ARBA00023002"/>
    </source>
</evidence>
<name>A0A0D2AF48_9PEZI</name>
<dbReference type="GO" id="GO:0016491">
    <property type="term" value="F:oxidoreductase activity"/>
    <property type="evidence" value="ECO:0007669"/>
    <property type="project" value="UniProtKB-KW"/>
</dbReference>
<gene>
    <name evidence="5" type="ORF">PV09_03458</name>
</gene>
<dbReference type="AlphaFoldDB" id="A0A0D2AF48"/>
<dbReference type="EMBL" id="KN847537">
    <property type="protein sequence ID" value="KIW05583.1"/>
    <property type="molecule type" value="Genomic_DNA"/>
</dbReference>